<dbReference type="EMBL" id="AUZX01009420">
    <property type="protein sequence ID" value="EQD51923.1"/>
    <property type="molecule type" value="Genomic_DNA"/>
</dbReference>
<dbReference type="SUPFAM" id="SSF46785">
    <property type="entry name" value="Winged helix' DNA-binding domain"/>
    <property type="match status" value="1"/>
</dbReference>
<dbReference type="Gene3D" id="1.10.10.10">
    <property type="entry name" value="Winged helix-like DNA-binding domain superfamily/Winged helix DNA-binding domain"/>
    <property type="match status" value="1"/>
</dbReference>
<evidence type="ECO:0000256" key="1">
    <source>
        <dbReference type="ARBA" id="ARBA00009277"/>
    </source>
</evidence>
<evidence type="ECO:0000313" key="3">
    <source>
        <dbReference type="EMBL" id="EQD51923.1"/>
    </source>
</evidence>
<dbReference type="InterPro" id="IPR036397">
    <property type="entry name" value="RNaseH_sf"/>
</dbReference>
<feature type="domain" description="Integrase catalytic" evidence="2">
    <location>
        <begin position="140"/>
        <end position="323"/>
    </location>
</feature>
<reference evidence="3" key="2">
    <citation type="journal article" date="2014" name="ISME J.">
        <title>Microbial stratification in low pH oxic and suboxic macroscopic growths along an acid mine drainage.</title>
        <authorList>
            <person name="Mendez-Garcia C."/>
            <person name="Mesa V."/>
            <person name="Sprenger R.R."/>
            <person name="Richter M."/>
            <person name="Diez M.S."/>
            <person name="Solano J."/>
            <person name="Bargiela R."/>
            <person name="Golyshina O.V."/>
            <person name="Manteca A."/>
            <person name="Ramos J.L."/>
            <person name="Gallego J.R."/>
            <person name="Llorente I."/>
            <person name="Martins Dos Santos V.A."/>
            <person name="Jensen O.N."/>
            <person name="Pelaez A.I."/>
            <person name="Sanchez J."/>
            <person name="Ferrer M."/>
        </authorList>
    </citation>
    <scope>NUCLEOTIDE SEQUENCE</scope>
</reference>
<accession>T1A4S2</accession>
<dbReference type="InterPro" id="IPR011991">
    <property type="entry name" value="ArsR-like_HTH"/>
</dbReference>
<evidence type="ECO:0000259" key="2">
    <source>
        <dbReference type="PROSITE" id="PS50994"/>
    </source>
</evidence>
<gene>
    <name evidence="3" type="ORF">B1A_12906</name>
</gene>
<name>T1A4S2_9ZZZZ</name>
<dbReference type="InterPro" id="IPR001584">
    <property type="entry name" value="Integrase_cat-core"/>
</dbReference>
<dbReference type="GO" id="GO:0015074">
    <property type="term" value="P:DNA integration"/>
    <property type="evidence" value="ECO:0007669"/>
    <property type="project" value="InterPro"/>
</dbReference>
<dbReference type="NCBIfam" id="NF033546">
    <property type="entry name" value="transpos_IS21"/>
    <property type="match status" value="1"/>
</dbReference>
<dbReference type="Pfam" id="PF22483">
    <property type="entry name" value="Mu-transpos_C_2"/>
    <property type="match status" value="1"/>
</dbReference>
<dbReference type="CDD" id="cd00090">
    <property type="entry name" value="HTH_ARSR"/>
    <property type="match status" value="1"/>
</dbReference>
<comment type="caution">
    <text evidence="3">The sequence shown here is derived from an EMBL/GenBank/DDBJ whole genome shotgun (WGS) entry which is preliminary data.</text>
</comment>
<dbReference type="InterPro" id="IPR036388">
    <property type="entry name" value="WH-like_DNA-bd_sf"/>
</dbReference>
<dbReference type="Gene3D" id="3.30.420.10">
    <property type="entry name" value="Ribonuclease H-like superfamily/Ribonuclease H"/>
    <property type="match status" value="1"/>
</dbReference>
<dbReference type="PANTHER" id="PTHR35004">
    <property type="entry name" value="TRANSPOSASE RV3428C-RELATED"/>
    <property type="match status" value="1"/>
</dbReference>
<dbReference type="SUPFAM" id="SSF53098">
    <property type="entry name" value="Ribonuclease H-like"/>
    <property type="match status" value="1"/>
</dbReference>
<dbReference type="InterPro" id="IPR036390">
    <property type="entry name" value="WH_DNA-bd_sf"/>
</dbReference>
<dbReference type="InterPro" id="IPR054353">
    <property type="entry name" value="IstA-like_C"/>
</dbReference>
<organism evidence="3">
    <name type="scientific">mine drainage metagenome</name>
    <dbReference type="NCBI Taxonomy" id="410659"/>
    <lineage>
        <taxon>unclassified sequences</taxon>
        <taxon>metagenomes</taxon>
        <taxon>ecological metagenomes</taxon>
    </lineage>
</organism>
<dbReference type="AlphaFoldDB" id="T1A4S2"/>
<sequence length="529" mass="57849">MASKKWKVDMKDIRNLLALVAKGSYSNREIATSLGISHQSVSRHLDRLAKAGVSTQEACDLDDEALSAICYPNSPGPKSNGAVMPNLDAILTELAKPNPPTRKVLFDEYCEQFPDEHYGYSQFAEFIRQAKKDRSLTMHLEHVPGDQLLIDFAGDKVGIYSSPGASDPDYQASIFVATLAFSGKTFIWATRYQDVSCVIDATERALYFFGGVVGRLVPDNMAAAVTTAKGPKTALKLNNSFKEFANHLGTLIAPTRVRRPKDKARVEQMVGYVQRDILGRLRNQRFYSIAELNVALLDGINRLNNNKIGGQDFSREDRFVEFEANCLAPLPPHKFQFGIWSNARAGSNYHVKVAGNYYSVPYRLANSSLSAKATIDAIEIYEGSNCVAIHTRSMLSGKYATIEAHMPQNHLIYQRSTSIDGLMTQIKNIGPSAVSFAEVILDRVGPSTGLAIGSLAQIAEVAKLYGAQVCEQSCAYAIAIGSTKSSSLRSIAAKGLFDSEIGETPNLPCITTHDNIRGACYYGGMEDVI</sequence>
<dbReference type="PANTHER" id="PTHR35004:SF8">
    <property type="entry name" value="TRANSPOSASE RV3428C-RELATED"/>
    <property type="match status" value="1"/>
</dbReference>
<comment type="similarity">
    <text evidence="1">Belongs to the transposase IS21/IS408/IS1162 family.</text>
</comment>
<protein>
    <submittedName>
        <fullName evidence="3">Integrase catalytic subunit</fullName>
    </submittedName>
</protein>
<dbReference type="GO" id="GO:0003676">
    <property type="term" value="F:nucleic acid binding"/>
    <property type="evidence" value="ECO:0007669"/>
    <property type="project" value="InterPro"/>
</dbReference>
<reference evidence="3" key="1">
    <citation type="submission" date="2013-08" db="EMBL/GenBank/DDBJ databases">
        <authorList>
            <person name="Mendez C."/>
            <person name="Richter M."/>
            <person name="Ferrer M."/>
            <person name="Sanchez J."/>
        </authorList>
    </citation>
    <scope>NUCLEOTIDE SEQUENCE</scope>
</reference>
<proteinExistence type="inferred from homology"/>
<dbReference type="Pfam" id="PF13412">
    <property type="entry name" value="HTH_24"/>
    <property type="match status" value="1"/>
</dbReference>
<dbReference type="InterPro" id="IPR012337">
    <property type="entry name" value="RNaseH-like_sf"/>
</dbReference>
<dbReference type="PROSITE" id="PS50994">
    <property type="entry name" value="INTEGRASE"/>
    <property type="match status" value="1"/>
</dbReference>